<reference evidence="2" key="1">
    <citation type="submission" date="2021-05" db="EMBL/GenBank/DDBJ databases">
        <authorList>
            <person name="Kupczok A."/>
            <person name="Weidenbach K."/>
            <person name="Wolf S."/>
            <person name="Fischer M.A."/>
            <person name="Kern T."/>
            <person name="Reetz J."/>
            <person name="Urbanska N."/>
            <person name="Kunzel S."/>
            <person name="Schmitz R.A."/>
            <person name="Rother M."/>
        </authorList>
    </citation>
    <scope>NUCLEOTIDE SEQUENCE [LARGE SCALE GENOMIC DNA]</scope>
</reference>
<accession>A0AA48X4T6</accession>
<sequence length="535" mass="58858">MSSAAAAAPQDLQQFTDALQVTLDSYDLLVERLAVLEDQLSERGWQRIGGSDRDFSREGLRAISEMVRLRWLKNPLIKRAVAVQNLYVWGQGVTLRAVHPAVDAVVQKVLKDPTNRTVFGDVEAWMRLETGLQLFANLFFVFFVNPSTGHVKIRTIPFDEIAAIISNPEDAQDPWYYLRTWTVTTVNPSTGFPTVEPKKAYYPDWRYNPRGGHPAYIAGVPVQVDTPIYHVSVNRLDDMQFGVSELYAACDWANAYKVFLEKWVTITDALSKFAMQLTGANKRVVTAAVSKLQEMIPRLQQGLAEARAQGGGTVGGTFVTTPGTKLEPIKTSGITTSMDDARRLMLMVCSATGINEPYLTGDPSTGNLATAKTMERPMELQFTARQSLWSSTLSNILDYIIDQAAMMPSGPLHAGATVEIDDDGDRIVTLGIDPETGEPMNRAVEVKFPSILKRDLTEQVDAIIHAGTLKGAAAAGTIPIKHLTRMLLDVLGEEHAADLVEEWFPEGEDSQPDDSEAALATAIGRLETYLREVSA</sequence>
<evidence type="ECO:0000313" key="1">
    <source>
        <dbReference type="EMBL" id="QXM18627.1"/>
    </source>
</evidence>
<keyword evidence="2" id="KW-1185">Reference proteome</keyword>
<evidence type="ECO:0000313" key="2">
    <source>
        <dbReference type="Proteomes" id="UP000827556"/>
    </source>
</evidence>
<dbReference type="Proteomes" id="UP000827556">
    <property type="component" value="Segment"/>
</dbReference>
<organism evidence="1 2">
    <name type="scientific">Methanoculleus virus Blf4</name>
    <dbReference type="NCBI Taxonomy" id="3070925"/>
    <lineage>
        <taxon>Viruses</taxon>
        <taxon>Duplodnaviria</taxon>
        <taxon>Heunggongvirae</taxon>
        <taxon>Uroviricota</taxon>
        <taxon>Caudoviricetes</taxon>
        <taxon>Pungoviridae</taxon>
        <taxon>Flagovirus</taxon>
        <taxon>Flagovirus limi</taxon>
    </lineage>
</organism>
<evidence type="ECO:0008006" key="3">
    <source>
        <dbReference type="Google" id="ProtNLM"/>
    </source>
</evidence>
<protein>
    <recommendedName>
        <fullName evidence="3">Portal protein</fullName>
    </recommendedName>
</protein>
<dbReference type="EMBL" id="MZ171369">
    <property type="protein sequence ID" value="QXM18627.1"/>
    <property type="molecule type" value="Genomic_DNA"/>
</dbReference>
<name>A0AA48X4T6_9CAUD</name>
<proteinExistence type="predicted"/>